<dbReference type="GO" id="GO:0034353">
    <property type="term" value="F:mRNA 5'-diphosphatase activity"/>
    <property type="evidence" value="ECO:0007669"/>
    <property type="project" value="TreeGrafter"/>
</dbReference>
<comment type="caution">
    <text evidence="9">The sequence shown here is derived from an EMBL/GenBank/DDBJ whole genome shotgun (WGS) entry which is preliminary data.</text>
</comment>
<organism evidence="9 10">
    <name type="scientific">Moniliophthora roreri</name>
    <name type="common">Frosty pod rot fungus</name>
    <name type="synonym">Monilia roreri</name>
    <dbReference type="NCBI Taxonomy" id="221103"/>
    <lineage>
        <taxon>Eukaryota</taxon>
        <taxon>Fungi</taxon>
        <taxon>Dikarya</taxon>
        <taxon>Basidiomycota</taxon>
        <taxon>Agaricomycotina</taxon>
        <taxon>Agaricomycetes</taxon>
        <taxon>Agaricomycetidae</taxon>
        <taxon>Agaricales</taxon>
        <taxon>Marasmiineae</taxon>
        <taxon>Marasmiaceae</taxon>
        <taxon>Moniliophthora</taxon>
    </lineage>
</organism>
<dbReference type="GO" id="GO:0000166">
    <property type="term" value="F:nucleotide binding"/>
    <property type="evidence" value="ECO:0007669"/>
    <property type="project" value="UniProtKB-KW"/>
</dbReference>
<dbReference type="GO" id="GO:0046872">
    <property type="term" value="F:metal ion binding"/>
    <property type="evidence" value="ECO:0007669"/>
    <property type="project" value="UniProtKB-KW"/>
</dbReference>
<dbReference type="GO" id="GO:0005829">
    <property type="term" value="C:cytosol"/>
    <property type="evidence" value="ECO:0007669"/>
    <property type="project" value="TreeGrafter"/>
</dbReference>
<comment type="catalytic activity">
    <reaction evidence="5">
        <text>a 5'-end NAD(+)-phospho-ribonucleoside in mRNA + H2O = a 5'-end phospho-ribonucleoside in mRNA + NAD(+) + H(+)</text>
        <dbReference type="Rhea" id="RHEA:60880"/>
        <dbReference type="Rhea" id="RHEA-COMP:15692"/>
        <dbReference type="Rhea" id="RHEA-COMP:15698"/>
        <dbReference type="ChEBI" id="CHEBI:15377"/>
        <dbReference type="ChEBI" id="CHEBI:15378"/>
        <dbReference type="ChEBI" id="CHEBI:57540"/>
        <dbReference type="ChEBI" id="CHEBI:138282"/>
        <dbReference type="ChEBI" id="CHEBI:144029"/>
    </reaction>
    <physiologicalReaction direction="left-to-right" evidence="5">
        <dbReference type="Rhea" id="RHEA:60881"/>
    </physiologicalReaction>
</comment>
<evidence type="ECO:0000313" key="9">
    <source>
        <dbReference type="EMBL" id="KTB35512.1"/>
    </source>
</evidence>
<dbReference type="EMBL" id="LATX01001988">
    <property type="protein sequence ID" value="KTB35512.1"/>
    <property type="molecule type" value="Genomic_DNA"/>
</dbReference>
<keyword evidence="6" id="KW-0540">Nuclease</keyword>
<keyword evidence="6" id="KW-0378">Hydrolase</keyword>
<comment type="subcellular location">
    <subcellularLocation>
        <location evidence="6">Nucleus</location>
    </subcellularLocation>
</comment>
<comment type="catalytic activity">
    <reaction evidence="3">
        <text>a 5'-end (N(7)-methyl 5'-triphosphoguanosine)-ribonucleoside-ribonucleotide in mRNA + H2O = a (N(7)-methyl 5'-triphosphoguanosine)-nucleoside + a 5'-end phospho-ribonucleoside in mRNA + H(+)</text>
        <dbReference type="Rhea" id="RHEA:66928"/>
        <dbReference type="Rhea" id="RHEA-COMP:15692"/>
        <dbReference type="Rhea" id="RHEA-COMP:17313"/>
        <dbReference type="ChEBI" id="CHEBI:15377"/>
        <dbReference type="ChEBI" id="CHEBI:15378"/>
        <dbReference type="ChEBI" id="CHEBI:138282"/>
        <dbReference type="ChEBI" id="CHEBI:172876"/>
        <dbReference type="ChEBI" id="CHEBI:172877"/>
    </reaction>
    <physiologicalReaction direction="left-to-right" evidence="3">
        <dbReference type="Rhea" id="RHEA:66929"/>
    </physiologicalReaction>
</comment>
<name>A0A0W0FGQ7_MONRR</name>
<proteinExistence type="inferred from homology"/>
<dbReference type="GO" id="GO:0005634">
    <property type="term" value="C:nucleus"/>
    <property type="evidence" value="ECO:0007669"/>
    <property type="project" value="UniProtKB-SubCell"/>
</dbReference>
<evidence type="ECO:0000256" key="4">
    <source>
        <dbReference type="ARBA" id="ARBA00044692"/>
    </source>
</evidence>
<evidence type="ECO:0000256" key="2">
    <source>
        <dbReference type="ARBA" id="ARBA00006562"/>
    </source>
</evidence>
<comment type="similarity">
    <text evidence="2 6">Belongs to the DXO/Dom3Z family.</text>
</comment>
<feature type="domain" description="RAI1-like" evidence="8">
    <location>
        <begin position="27"/>
        <end position="325"/>
    </location>
</feature>
<keyword evidence="6" id="KW-0479">Metal-binding</keyword>
<dbReference type="InterPro" id="IPR039039">
    <property type="entry name" value="RAI1-like_fam"/>
</dbReference>
<comment type="catalytic activity">
    <reaction evidence="4">
        <text>a 5'-end triphospho-ribonucleoside in mRNA + H2O = a 5'-end phospho-ribonucleoside in mRNA + diphosphate + H(+)</text>
        <dbReference type="Rhea" id="RHEA:78683"/>
        <dbReference type="Rhea" id="RHEA-COMP:15692"/>
        <dbReference type="Rhea" id="RHEA-COMP:17164"/>
        <dbReference type="ChEBI" id="CHEBI:15377"/>
        <dbReference type="ChEBI" id="CHEBI:15378"/>
        <dbReference type="ChEBI" id="CHEBI:33019"/>
        <dbReference type="ChEBI" id="CHEBI:138282"/>
        <dbReference type="ChEBI" id="CHEBI:167618"/>
    </reaction>
    <physiologicalReaction direction="left-to-right" evidence="4">
        <dbReference type="Rhea" id="RHEA:78684"/>
    </physiologicalReaction>
</comment>
<evidence type="ECO:0000256" key="5">
    <source>
        <dbReference type="ARBA" id="ARBA00048124"/>
    </source>
</evidence>
<protein>
    <recommendedName>
        <fullName evidence="6">Decapping nuclease</fullName>
        <ecNumber evidence="6">3.6.1.-</ecNumber>
    </recommendedName>
</protein>
<evidence type="ECO:0000313" key="10">
    <source>
        <dbReference type="Proteomes" id="UP000054988"/>
    </source>
</evidence>
<dbReference type="InterPro" id="IPR013961">
    <property type="entry name" value="RAI1"/>
</dbReference>
<dbReference type="GO" id="GO:0110155">
    <property type="term" value="P:NAD-cap decapping"/>
    <property type="evidence" value="ECO:0007669"/>
    <property type="project" value="TreeGrafter"/>
</dbReference>
<dbReference type="GO" id="GO:0000956">
    <property type="term" value="P:nuclear-transcribed mRNA catabolic process"/>
    <property type="evidence" value="ECO:0007669"/>
    <property type="project" value="TreeGrafter"/>
</dbReference>
<comment type="function">
    <text evidence="6">Decapping enzyme for NAD-capped RNAs: specifically hydrolyzes the nicotinamide adenine dinucleotide (NAD) cap from a subset of RNAs by removing the entire NAD moiety from the 5'-end of an NAD-capped RNA.</text>
</comment>
<gene>
    <name evidence="9" type="ORF">WG66_11909</name>
</gene>
<keyword evidence="6" id="KW-0694">RNA-binding</keyword>
<dbReference type="eggNOG" id="KOG1982">
    <property type="taxonomic scope" value="Eukaryota"/>
</dbReference>
<dbReference type="PANTHER" id="PTHR12395">
    <property type="entry name" value="DOM-3 RELATED"/>
    <property type="match status" value="1"/>
</dbReference>
<dbReference type="Proteomes" id="UP000054988">
    <property type="component" value="Unassembled WGS sequence"/>
</dbReference>
<dbReference type="Pfam" id="PF08652">
    <property type="entry name" value="RAI1"/>
    <property type="match status" value="1"/>
</dbReference>
<evidence type="ECO:0000259" key="8">
    <source>
        <dbReference type="Pfam" id="PF08652"/>
    </source>
</evidence>
<comment type="cofactor">
    <cofactor evidence="1 6">
        <name>a divalent metal cation</name>
        <dbReference type="ChEBI" id="CHEBI:60240"/>
    </cofactor>
</comment>
<keyword evidence="6" id="KW-0547">Nucleotide-binding</keyword>
<dbReference type="GO" id="GO:0004518">
    <property type="term" value="F:nuclease activity"/>
    <property type="evidence" value="ECO:0007669"/>
    <property type="project" value="UniProtKB-KW"/>
</dbReference>
<dbReference type="GO" id="GO:0003723">
    <property type="term" value="F:RNA binding"/>
    <property type="evidence" value="ECO:0007669"/>
    <property type="project" value="UniProtKB-KW"/>
</dbReference>
<dbReference type="AlphaFoldDB" id="A0A0W0FGQ7"/>
<sequence length="401" mass="44942">MSESVPQSTTLKYPVLHGPPVKPPPFQQPTPLTSFSYTPEHVQEFADSALRYFAPIPPSLLGNPRGGPSRGLDLGYGYERWVRKPEDRGRIDSLLNAVNMVCERGTGNGEGKLMRLKDVSVVAWRGVITRIITAPYEERDGWEMNVMVMDGTMYLEEHLTDDKLHEKNNVEERHRRAMYYGYAFESYSTWETPFNDNPAPNKWGGDVNTNVQWCSVVRTKLGDMRMVIGGEVDCVRGKYSGRTDEFVELKTSLTIRGPSDEVKFEKKLLKFYFQSFLLGVPEIVVGFRTPRGQLTSTKSYKTMEIPRMVRGKPGGWDPSTHCAFMATPASDATSPSPPMPYIAHIPEPRSPLSPSLTVISTESKDSIVDKFMARARISQASIFFVSSRAPSGPNRSQDASL</sequence>
<keyword evidence="6" id="KW-0539">Nucleus</keyword>
<evidence type="ECO:0000256" key="7">
    <source>
        <dbReference type="SAM" id="MobiDB-lite"/>
    </source>
</evidence>
<dbReference type="EC" id="3.6.1.-" evidence="6"/>
<reference evidence="9 10" key="1">
    <citation type="submission" date="2015-12" db="EMBL/GenBank/DDBJ databases">
        <title>Draft genome sequence of Moniliophthora roreri, the causal agent of frosty pod rot of cacao.</title>
        <authorList>
            <person name="Aime M.C."/>
            <person name="Diaz-Valderrama J.R."/>
            <person name="Kijpornyongpan T."/>
            <person name="Phillips-Mora W."/>
        </authorList>
    </citation>
    <scope>NUCLEOTIDE SEQUENCE [LARGE SCALE GENOMIC DNA]</scope>
    <source>
        <strain evidence="9 10">MCA 2952</strain>
    </source>
</reference>
<feature type="compositionally biased region" description="Polar residues" evidence="7">
    <location>
        <begin position="1"/>
        <end position="11"/>
    </location>
</feature>
<evidence type="ECO:0000256" key="1">
    <source>
        <dbReference type="ARBA" id="ARBA00001968"/>
    </source>
</evidence>
<feature type="region of interest" description="Disordered" evidence="7">
    <location>
        <begin position="1"/>
        <end position="20"/>
    </location>
</feature>
<accession>A0A0W0FGQ7</accession>
<evidence type="ECO:0000256" key="6">
    <source>
        <dbReference type="RuleBase" id="RU367113"/>
    </source>
</evidence>
<evidence type="ECO:0000256" key="3">
    <source>
        <dbReference type="ARBA" id="ARBA00044676"/>
    </source>
</evidence>
<dbReference type="PANTHER" id="PTHR12395:SF9">
    <property type="entry name" value="DECAPPING AND EXORIBONUCLEASE PROTEIN"/>
    <property type="match status" value="1"/>
</dbReference>